<keyword evidence="5" id="KW-1185">Reference proteome</keyword>
<accession>A0A1U6IWP3</accession>
<feature type="coiled-coil region" evidence="2">
    <location>
        <begin position="163"/>
        <end position="195"/>
    </location>
</feature>
<dbReference type="STRING" id="428990.SAMN06295987_11913"/>
<protein>
    <submittedName>
        <fullName evidence="4">HlyD family secretion protein</fullName>
    </submittedName>
</protein>
<gene>
    <name evidence="4" type="ORF">SAMN06295987_11913</name>
</gene>
<comment type="similarity">
    <text evidence="1">Belongs to the membrane fusion protein (MFP) (TC 8.A.1) family.</text>
</comment>
<dbReference type="EMBL" id="FVZE01000019">
    <property type="protein sequence ID" value="SLK12437.1"/>
    <property type="molecule type" value="Genomic_DNA"/>
</dbReference>
<keyword evidence="2" id="KW-0175">Coiled coil</keyword>
<dbReference type="AlphaFoldDB" id="A0A1U6IWP3"/>
<dbReference type="Gene3D" id="2.40.420.20">
    <property type="match status" value="1"/>
</dbReference>
<dbReference type="SUPFAM" id="SSF111369">
    <property type="entry name" value="HlyD-like secretion proteins"/>
    <property type="match status" value="1"/>
</dbReference>
<dbReference type="Gene3D" id="1.10.287.470">
    <property type="entry name" value="Helix hairpin bin"/>
    <property type="match status" value="1"/>
</dbReference>
<dbReference type="Proteomes" id="UP000190989">
    <property type="component" value="Unassembled WGS sequence"/>
</dbReference>
<dbReference type="PANTHER" id="PTHR30469:SF15">
    <property type="entry name" value="HLYD FAMILY OF SECRETION PROTEINS"/>
    <property type="match status" value="1"/>
</dbReference>
<keyword evidence="3" id="KW-0812">Transmembrane</keyword>
<dbReference type="RefSeq" id="WP_054945895.1">
    <property type="nucleotide sequence ID" value="NZ_FVZE01000019.1"/>
</dbReference>
<reference evidence="5" key="1">
    <citation type="submission" date="2017-02" db="EMBL/GenBank/DDBJ databases">
        <authorList>
            <person name="Varghese N."/>
            <person name="Submissions S."/>
        </authorList>
    </citation>
    <scope>NUCLEOTIDE SEQUENCE [LARGE SCALE GENOMIC DNA]</scope>
    <source>
        <strain evidence="5">SM117</strain>
    </source>
</reference>
<dbReference type="NCBIfam" id="TIGR01730">
    <property type="entry name" value="RND_mfp"/>
    <property type="match status" value="1"/>
</dbReference>
<evidence type="ECO:0000256" key="3">
    <source>
        <dbReference type="SAM" id="Phobius"/>
    </source>
</evidence>
<dbReference type="GO" id="GO:0015562">
    <property type="term" value="F:efflux transmembrane transporter activity"/>
    <property type="evidence" value="ECO:0007669"/>
    <property type="project" value="TreeGrafter"/>
</dbReference>
<evidence type="ECO:0000256" key="1">
    <source>
        <dbReference type="ARBA" id="ARBA00009477"/>
    </source>
</evidence>
<keyword evidence="3" id="KW-0472">Membrane</keyword>
<name>A0A1U6IWP3_9SPHN</name>
<sequence>MSDNAHHSPLDIFLGATPKRARRHLLSLVFLTLAAIAVAVLLVRFLTGTDSPYYSAPVEVGDFVPLLAESGTIRGQKNITVKARLDGVVAAVPGPAKGKVGFGQVLARIDADPVRQSLEIAKADVAAAQASLDAAQVSVQETASRLARFESVWRRSNKRVPSLNELESARADASRARQEEAAARARLDAARLRVKEGTGELKAAVVRAPIDGWVVARYVEPGRRVREGVPLFALTSGLERLTITVPVAGNEVSQLRPGARASVRLEDNPEEELSATLERIDADAGGRRAVFVLEQPGNRVTPGTAASLEIQLPERSDVLLVPNSALEFAPEGSVGRDRDRIYLLSDDGEPRRVYVTTGGSDGRRTEIFAKGVEPGMQVITGWRDAPAQDGSPR</sequence>
<dbReference type="GO" id="GO:1990281">
    <property type="term" value="C:efflux pump complex"/>
    <property type="evidence" value="ECO:0007669"/>
    <property type="project" value="TreeGrafter"/>
</dbReference>
<organism evidence="4 5">
    <name type="scientific">Novosphingobium mathurense</name>
    <dbReference type="NCBI Taxonomy" id="428990"/>
    <lineage>
        <taxon>Bacteria</taxon>
        <taxon>Pseudomonadati</taxon>
        <taxon>Pseudomonadota</taxon>
        <taxon>Alphaproteobacteria</taxon>
        <taxon>Sphingomonadales</taxon>
        <taxon>Sphingomonadaceae</taxon>
        <taxon>Novosphingobium</taxon>
    </lineage>
</organism>
<dbReference type="InterPro" id="IPR006143">
    <property type="entry name" value="RND_pump_MFP"/>
</dbReference>
<dbReference type="Gene3D" id="2.40.30.170">
    <property type="match status" value="1"/>
</dbReference>
<keyword evidence="3" id="KW-1133">Transmembrane helix</keyword>
<dbReference type="Gene3D" id="2.40.50.100">
    <property type="match status" value="1"/>
</dbReference>
<feature type="transmembrane region" description="Helical" evidence="3">
    <location>
        <begin position="25"/>
        <end position="46"/>
    </location>
</feature>
<evidence type="ECO:0000313" key="4">
    <source>
        <dbReference type="EMBL" id="SLK12437.1"/>
    </source>
</evidence>
<evidence type="ECO:0000313" key="5">
    <source>
        <dbReference type="Proteomes" id="UP000190989"/>
    </source>
</evidence>
<proteinExistence type="inferred from homology"/>
<dbReference type="PANTHER" id="PTHR30469">
    <property type="entry name" value="MULTIDRUG RESISTANCE PROTEIN MDTA"/>
    <property type="match status" value="1"/>
</dbReference>
<evidence type="ECO:0000256" key="2">
    <source>
        <dbReference type="SAM" id="Coils"/>
    </source>
</evidence>